<feature type="compositionally biased region" description="Acidic residues" evidence="1">
    <location>
        <begin position="594"/>
        <end position="603"/>
    </location>
</feature>
<dbReference type="InterPro" id="IPR043964">
    <property type="entry name" value="P-loop_TraG"/>
</dbReference>
<keyword evidence="4" id="KW-1185">Reference proteome</keyword>
<dbReference type="InterPro" id="IPR027417">
    <property type="entry name" value="P-loop_NTPase"/>
</dbReference>
<name>A0ABV9SIJ8_9ACTN</name>
<reference evidence="4" key="1">
    <citation type="journal article" date="2019" name="Int. J. Syst. Evol. Microbiol.">
        <title>The Global Catalogue of Microorganisms (GCM) 10K type strain sequencing project: providing services to taxonomists for standard genome sequencing and annotation.</title>
        <authorList>
            <consortium name="The Broad Institute Genomics Platform"/>
            <consortium name="The Broad Institute Genome Sequencing Center for Infectious Disease"/>
            <person name="Wu L."/>
            <person name="Ma J."/>
        </authorList>
    </citation>
    <scope>NUCLEOTIDE SEQUENCE [LARGE SCALE GENOMIC DNA]</scope>
    <source>
        <strain evidence="4">CGMCC 4.7304</strain>
    </source>
</reference>
<feature type="region of interest" description="Disordered" evidence="1">
    <location>
        <begin position="572"/>
        <end position="603"/>
    </location>
</feature>
<evidence type="ECO:0000313" key="3">
    <source>
        <dbReference type="EMBL" id="MFC4866285.1"/>
    </source>
</evidence>
<evidence type="ECO:0000313" key="4">
    <source>
        <dbReference type="Proteomes" id="UP001595858"/>
    </source>
</evidence>
<dbReference type="RefSeq" id="WP_344139757.1">
    <property type="nucleotide sequence ID" value="NZ_BAAAQI010000001.1"/>
</dbReference>
<protein>
    <submittedName>
        <fullName evidence="3">VirB4 family type IV secretion system protein</fullName>
    </submittedName>
</protein>
<proteinExistence type="predicted"/>
<gene>
    <name evidence="3" type="ORF">ACFPCZ_06555</name>
</gene>
<dbReference type="EMBL" id="JBHSIY010000006">
    <property type="protein sequence ID" value="MFC4866285.1"/>
    <property type="molecule type" value="Genomic_DNA"/>
</dbReference>
<evidence type="ECO:0000256" key="1">
    <source>
        <dbReference type="SAM" id="MobiDB-lite"/>
    </source>
</evidence>
<dbReference type="Pfam" id="PF19044">
    <property type="entry name" value="P-loop_TraG"/>
    <property type="match status" value="1"/>
</dbReference>
<dbReference type="Gene3D" id="3.40.50.300">
    <property type="entry name" value="P-loop containing nucleotide triphosphate hydrolases"/>
    <property type="match status" value="1"/>
</dbReference>
<comment type="caution">
    <text evidence="3">The sequence shown here is derived from an EMBL/GenBank/DDBJ whole genome shotgun (WGS) entry which is preliminary data.</text>
</comment>
<dbReference type="Proteomes" id="UP001595858">
    <property type="component" value="Unassembled WGS sequence"/>
</dbReference>
<evidence type="ECO:0000259" key="2">
    <source>
        <dbReference type="Pfam" id="PF19044"/>
    </source>
</evidence>
<dbReference type="SUPFAM" id="SSF52540">
    <property type="entry name" value="P-loop containing nucleoside triphosphate hydrolases"/>
    <property type="match status" value="1"/>
</dbReference>
<dbReference type="InterPro" id="IPR051162">
    <property type="entry name" value="T4SS_component"/>
</dbReference>
<sequence length="603" mass="64724">MRSLFGPRAKPPSGGAPVPAEVDIAPRRIHVGEGAAASFVVTGYPAEVGHAWLEPLLTYPGRLDVSVHVEPVPPKVAADKLRRQTARLESTNRADAEKGRLEDFESEVAAEDARDMAASLARGDGKLFRVGLSVTVHAASPQELDEEVGHVQSLAASLLLDVRPASYRQLQGWVTALPLGVDLLGQARSMDTAALAAAYPFASPDLAVETSPTSVLYGLNADSSGVVVWDRWALDSYNTVVLARSGAGKSYFCKLDLLRSMYAGVTAAVIDPENEYTRLTEAVGGTTIRLGEAGVHLNPLDLALDVNAQRDALSRRALFLHTLLSVMLGGPLEPRRRAVLDRALIATYRHAGITADERTWDRPAPLLGDLVATLENEGDEHGRDLAVQLQPFTTGSYGELFRAPTTKRPSGHLVSWSLRALPDELKATGTLLALDAIWRTVADATPDHPRMVLVDEGWLLMSEPEGAKFLFRLAKAARKRWVGLTVATQDAADVLGSELGQAVVANAATQILMRQAPQAIDRIAEAFALSEGERQHLLTASPGDALLCSGQRRVAFRVVASDTEHALVTTNPAEFTDPDVSARNPDDSTGLDTDAPDEEDDLL</sequence>
<dbReference type="PANTHER" id="PTHR30121:SF12">
    <property type="entry name" value="TYPE IV SECRETION SYSTEM PROTEIN CAGE"/>
    <property type="match status" value="1"/>
</dbReference>
<dbReference type="Gene3D" id="1.10.8.730">
    <property type="match status" value="1"/>
</dbReference>
<feature type="region of interest" description="Disordered" evidence="1">
    <location>
        <begin position="1"/>
        <end position="20"/>
    </location>
</feature>
<organism evidence="3 4">
    <name type="scientific">Streptomonospora arabica</name>
    <dbReference type="NCBI Taxonomy" id="412417"/>
    <lineage>
        <taxon>Bacteria</taxon>
        <taxon>Bacillati</taxon>
        <taxon>Actinomycetota</taxon>
        <taxon>Actinomycetes</taxon>
        <taxon>Streptosporangiales</taxon>
        <taxon>Nocardiopsidaceae</taxon>
        <taxon>Streptomonospora</taxon>
    </lineage>
</organism>
<accession>A0ABV9SIJ8</accession>
<feature type="domain" description="TraG P-loop" evidence="2">
    <location>
        <begin position="450"/>
        <end position="539"/>
    </location>
</feature>
<dbReference type="PANTHER" id="PTHR30121">
    <property type="entry name" value="UNCHARACTERIZED PROTEIN YJGR-RELATED"/>
    <property type="match status" value="1"/>
</dbReference>